<name>A0A1G4EDN6_BACMY</name>
<dbReference type="Proteomes" id="UP000195696">
    <property type="component" value="Unassembled WGS sequence"/>
</dbReference>
<accession>A0A1G4EDN6</accession>
<keyword evidence="1" id="KW-1133">Transmembrane helix</keyword>
<feature type="transmembrane region" description="Helical" evidence="1">
    <location>
        <begin position="6"/>
        <end position="23"/>
    </location>
</feature>
<feature type="transmembrane region" description="Helical" evidence="1">
    <location>
        <begin position="30"/>
        <end position="53"/>
    </location>
</feature>
<protein>
    <recommendedName>
        <fullName evidence="4">Sugar ABC transporter ATPase</fullName>
    </recommendedName>
</protein>
<dbReference type="RefSeq" id="WP_016104132.1">
    <property type="nucleotide sequence ID" value="NZ_FMAK01000023.1"/>
</dbReference>
<evidence type="ECO:0000256" key="1">
    <source>
        <dbReference type="SAM" id="Phobius"/>
    </source>
</evidence>
<keyword evidence="1" id="KW-0812">Transmembrane</keyword>
<dbReference type="AlphaFoldDB" id="A0A1G4EDN6"/>
<sequence>MIFSIILYFFFPITLIATIILSKKSHQKKIISFIPAIISVVLATSCYSLFLYNNGMGEFMTAILLIGITLANVALMFLIKILKITVFS</sequence>
<evidence type="ECO:0008006" key="4">
    <source>
        <dbReference type="Google" id="ProtNLM"/>
    </source>
</evidence>
<gene>
    <name evidence="2" type="ORF">BWGO95_01033</name>
</gene>
<feature type="transmembrane region" description="Helical" evidence="1">
    <location>
        <begin position="59"/>
        <end position="79"/>
    </location>
</feature>
<proteinExistence type="predicted"/>
<evidence type="ECO:0000313" key="2">
    <source>
        <dbReference type="EMBL" id="SCB66913.1"/>
    </source>
</evidence>
<reference evidence="2 3" key="1">
    <citation type="submission" date="2016-08" db="EMBL/GenBank/DDBJ databases">
        <authorList>
            <person name="Seilhamer J.J."/>
        </authorList>
    </citation>
    <scope>NUCLEOTIDE SEQUENCE [LARGE SCALE GENOMIC DNA]</scope>
    <source>
        <strain evidence="2 3">SDA_GO95</strain>
    </source>
</reference>
<dbReference type="EMBL" id="FMAK01000023">
    <property type="protein sequence ID" value="SCB66913.1"/>
    <property type="molecule type" value="Genomic_DNA"/>
</dbReference>
<evidence type="ECO:0000313" key="3">
    <source>
        <dbReference type="Proteomes" id="UP000195696"/>
    </source>
</evidence>
<keyword evidence="1" id="KW-0472">Membrane</keyword>
<organism evidence="2 3">
    <name type="scientific">Bacillus mycoides</name>
    <dbReference type="NCBI Taxonomy" id="1405"/>
    <lineage>
        <taxon>Bacteria</taxon>
        <taxon>Bacillati</taxon>
        <taxon>Bacillota</taxon>
        <taxon>Bacilli</taxon>
        <taxon>Bacillales</taxon>
        <taxon>Bacillaceae</taxon>
        <taxon>Bacillus</taxon>
        <taxon>Bacillus cereus group</taxon>
    </lineage>
</organism>